<dbReference type="InterPro" id="IPR036603">
    <property type="entry name" value="RBP11-like"/>
</dbReference>
<dbReference type="GO" id="GO:0006383">
    <property type="term" value="P:transcription by RNA polymerase III"/>
    <property type="evidence" value="ECO:0007669"/>
    <property type="project" value="TreeGrafter"/>
</dbReference>
<dbReference type="GO" id="GO:0055029">
    <property type="term" value="C:nuclear DNA-directed RNA polymerase complex"/>
    <property type="evidence" value="ECO:0007669"/>
    <property type="project" value="UniProtKB-ARBA"/>
</dbReference>
<dbReference type="Gene3D" id="3.30.1360.10">
    <property type="entry name" value="RNA polymerase, RBP11-like subunit"/>
    <property type="match status" value="1"/>
</dbReference>
<keyword evidence="3" id="KW-0240">DNA-directed RNA polymerase</keyword>
<dbReference type="PANTHER" id="PTHR13946">
    <property type="entry name" value="DNA-DIRECTED RNA POLYMERASE I,II,III"/>
    <property type="match status" value="1"/>
</dbReference>
<dbReference type="InterPro" id="IPR033898">
    <property type="entry name" value="RNAP_AC19"/>
</dbReference>
<sequence>MAEQTQDQLPKTTADGIELASSKVEILAGSGTDPTAATFVLHEEDHTLANPLRHAIMQNPEVEFCGYSIPHPSEYKVQLRIQTTQETTALAALKKGLEDVYAMCDHTFKEYHRVMKAGEYEIVDEE</sequence>
<protein>
    <recommendedName>
        <fullName evidence="2">DNA-directed RNA polymerases I and III subunit RPAC2</fullName>
    </recommendedName>
</protein>
<evidence type="ECO:0000256" key="3">
    <source>
        <dbReference type="ARBA" id="ARBA00022478"/>
    </source>
</evidence>
<dbReference type="GO" id="GO:0005666">
    <property type="term" value="C:RNA polymerase III complex"/>
    <property type="evidence" value="ECO:0007669"/>
    <property type="project" value="TreeGrafter"/>
</dbReference>
<evidence type="ECO:0000259" key="7">
    <source>
        <dbReference type="Pfam" id="PF13656"/>
    </source>
</evidence>
<evidence type="ECO:0000256" key="5">
    <source>
        <dbReference type="ARBA" id="ARBA00023242"/>
    </source>
</evidence>
<dbReference type="PANTHER" id="PTHR13946:SF28">
    <property type="entry name" value="DNA-DIRECTED RNA POLYMERASES I AND III SUBUNIT RPAC2"/>
    <property type="match status" value="1"/>
</dbReference>
<reference evidence="8" key="1">
    <citation type="submission" date="2022-07" db="EMBL/GenBank/DDBJ databases">
        <title>Phylogenomic reconstructions and comparative analyses of Kickxellomycotina fungi.</title>
        <authorList>
            <person name="Reynolds N.K."/>
            <person name="Stajich J.E."/>
            <person name="Barry K."/>
            <person name="Grigoriev I.V."/>
            <person name="Crous P."/>
            <person name="Smith M.E."/>
        </authorList>
    </citation>
    <scope>NUCLEOTIDE SEQUENCE</scope>
    <source>
        <strain evidence="8">RSA 861</strain>
    </source>
</reference>
<comment type="caution">
    <text evidence="8">The sequence shown here is derived from an EMBL/GenBank/DDBJ whole genome shotgun (WGS) entry which is preliminary data.</text>
</comment>
<keyword evidence="4" id="KW-0804">Transcription</keyword>
<gene>
    <name evidence="8" type="primary">RPC19_2</name>
    <name evidence="9" type="synonym">RPC19_1</name>
    <name evidence="9" type="ORF">IWQ60_009372</name>
    <name evidence="8" type="ORF">IWQ60_012353</name>
</gene>
<evidence type="ECO:0000313" key="9">
    <source>
        <dbReference type="EMBL" id="KAJ1913073.1"/>
    </source>
</evidence>
<dbReference type="GO" id="GO:0003899">
    <property type="term" value="F:DNA-directed RNA polymerase activity"/>
    <property type="evidence" value="ECO:0007669"/>
    <property type="project" value="InterPro"/>
</dbReference>
<dbReference type="InterPro" id="IPR009025">
    <property type="entry name" value="RBP11-like_dimer"/>
</dbReference>
<dbReference type="GO" id="GO:0046983">
    <property type="term" value="F:protein dimerization activity"/>
    <property type="evidence" value="ECO:0007669"/>
    <property type="project" value="InterPro"/>
</dbReference>
<dbReference type="FunFam" id="3.30.1360.10:FF:000006">
    <property type="entry name" value="DNA-directed RNA polymerases I and III subunit RPAC2"/>
    <property type="match status" value="1"/>
</dbReference>
<evidence type="ECO:0000256" key="4">
    <source>
        <dbReference type="ARBA" id="ARBA00023163"/>
    </source>
</evidence>
<keyword evidence="10" id="KW-1185">Reference proteome</keyword>
<accession>A0A9W7ZGZ9</accession>
<dbReference type="InterPro" id="IPR022905">
    <property type="entry name" value="Rpo11-like"/>
</dbReference>
<dbReference type="GO" id="GO:0005736">
    <property type="term" value="C:RNA polymerase I complex"/>
    <property type="evidence" value="ECO:0007669"/>
    <property type="project" value="TreeGrafter"/>
</dbReference>
<dbReference type="EMBL" id="JANBPT010000777">
    <property type="protein sequence ID" value="KAJ1913073.1"/>
    <property type="molecule type" value="Genomic_DNA"/>
</dbReference>
<comment type="subcellular location">
    <subcellularLocation>
        <location evidence="1">Nucleus</location>
    </subcellularLocation>
</comment>
<organism evidence="8 10">
    <name type="scientific">Tieghemiomyces parasiticus</name>
    <dbReference type="NCBI Taxonomy" id="78921"/>
    <lineage>
        <taxon>Eukaryota</taxon>
        <taxon>Fungi</taxon>
        <taxon>Fungi incertae sedis</taxon>
        <taxon>Zoopagomycota</taxon>
        <taxon>Kickxellomycotina</taxon>
        <taxon>Dimargaritomycetes</taxon>
        <taxon>Dimargaritales</taxon>
        <taxon>Dimargaritaceae</taxon>
        <taxon>Tieghemiomyces</taxon>
    </lineage>
</organism>
<dbReference type="AlphaFoldDB" id="A0A9W7ZGZ9"/>
<dbReference type="Pfam" id="PF13656">
    <property type="entry name" value="RNA_pol_L_2"/>
    <property type="match status" value="1"/>
</dbReference>
<comment type="similarity">
    <text evidence="6">Belongs to the archaeal Rpo11/eukaryotic RPB11/RPC19 RNA polymerase subunit family.</text>
</comment>
<dbReference type="GO" id="GO:0003677">
    <property type="term" value="F:DNA binding"/>
    <property type="evidence" value="ECO:0007669"/>
    <property type="project" value="InterPro"/>
</dbReference>
<evidence type="ECO:0000313" key="8">
    <source>
        <dbReference type="EMBL" id="KAJ1905040.1"/>
    </source>
</evidence>
<dbReference type="GO" id="GO:0006362">
    <property type="term" value="P:transcription elongation by RNA polymerase I"/>
    <property type="evidence" value="ECO:0007669"/>
    <property type="project" value="TreeGrafter"/>
</dbReference>
<dbReference type="InterPro" id="IPR008193">
    <property type="entry name" value="RNA_pol_Rpb11_13-16kDa_CS"/>
</dbReference>
<evidence type="ECO:0000256" key="6">
    <source>
        <dbReference type="ARBA" id="ARBA00025751"/>
    </source>
</evidence>
<evidence type="ECO:0000256" key="1">
    <source>
        <dbReference type="ARBA" id="ARBA00004123"/>
    </source>
</evidence>
<dbReference type="Proteomes" id="UP001150569">
    <property type="component" value="Unassembled WGS sequence"/>
</dbReference>
<dbReference type="EMBL" id="JANBPT010001810">
    <property type="protein sequence ID" value="KAJ1905040.1"/>
    <property type="molecule type" value="Genomic_DNA"/>
</dbReference>
<dbReference type="SUPFAM" id="SSF55257">
    <property type="entry name" value="RBP11-like subunits of RNA polymerase"/>
    <property type="match status" value="1"/>
</dbReference>
<name>A0A9W7ZGZ9_9FUNG</name>
<dbReference type="CDD" id="cd07029">
    <property type="entry name" value="RNAP_I_III_AC19"/>
    <property type="match status" value="1"/>
</dbReference>
<evidence type="ECO:0000313" key="10">
    <source>
        <dbReference type="Proteomes" id="UP001150569"/>
    </source>
</evidence>
<evidence type="ECO:0000256" key="2">
    <source>
        <dbReference type="ARBA" id="ARBA00022079"/>
    </source>
</evidence>
<keyword evidence="5" id="KW-0539">Nucleus</keyword>
<dbReference type="OrthoDB" id="510325at2759"/>
<proteinExistence type="inferred from homology"/>
<dbReference type="PROSITE" id="PS01154">
    <property type="entry name" value="RNA_POL_L_13KD"/>
    <property type="match status" value="1"/>
</dbReference>
<dbReference type="HAMAP" id="MF_00261">
    <property type="entry name" value="RNApol_arch_Rpo11"/>
    <property type="match status" value="1"/>
</dbReference>
<feature type="domain" description="DNA-directed RNA polymerase RBP11-like dimerisation" evidence="7">
    <location>
        <begin position="36"/>
        <end position="107"/>
    </location>
</feature>